<reference evidence="2 3" key="1">
    <citation type="submission" date="2024-02" db="EMBL/GenBank/DDBJ databases">
        <authorList>
            <consortium name="ELIXIR-Norway"/>
            <consortium name="Elixir Norway"/>
        </authorList>
    </citation>
    <scope>NUCLEOTIDE SEQUENCE [LARGE SCALE GENOMIC DNA]</scope>
</reference>
<name>A0ABP0WM87_9BRYO</name>
<organism evidence="2 3">
    <name type="scientific">Sphagnum jensenii</name>
    <dbReference type="NCBI Taxonomy" id="128206"/>
    <lineage>
        <taxon>Eukaryota</taxon>
        <taxon>Viridiplantae</taxon>
        <taxon>Streptophyta</taxon>
        <taxon>Embryophyta</taxon>
        <taxon>Bryophyta</taxon>
        <taxon>Sphagnophytina</taxon>
        <taxon>Sphagnopsida</taxon>
        <taxon>Sphagnales</taxon>
        <taxon>Sphagnaceae</taxon>
        <taxon>Sphagnum</taxon>
    </lineage>
</organism>
<evidence type="ECO:0000256" key="1">
    <source>
        <dbReference type="SAM" id="MobiDB-lite"/>
    </source>
</evidence>
<dbReference type="Proteomes" id="UP001497444">
    <property type="component" value="Chromosome 2"/>
</dbReference>
<proteinExistence type="predicted"/>
<feature type="region of interest" description="Disordered" evidence="1">
    <location>
        <begin position="33"/>
        <end position="59"/>
    </location>
</feature>
<gene>
    <name evidence="2" type="ORF">CSSPJE1EN1_LOCUS13474</name>
</gene>
<accession>A0ABP0WM87</accession>
<dbReference type="EMBL" id="OZ020097">
    <property type="protein sequence ID" value="CAK9267996.1"/>
    <property type="molecule type" value="Genomic_DNA"/>
</dbReference>
<evidence type="ECO:0000313" key="3">
    <source>
        <dbReference type="Proteomes" id="UP001497444"/>
    </source>
</evidence>
<sequence length="95" mass="10685">MLNKFSQMGNHRLSVVGQMGNFIRLRWRERHSKLSQQRTAVSTPVPGDGNSRGPAARVDDLPHVSTVDETSEVARVNGETKGGKRLTSRIWFRVK</sequence>
<evidence type="ECO:0000313" key="2">
    <source>
        <dbReference type="EMBL" id="CAK9267996.1"/>
    </source>
</evidence>
<keyword evidence="3" id="KW-1185">Reference proteome</keyword>
<protein>
    <submittedName>
        <fullName evidence="2">Uncharacterized protein</fullName>
    </submittedName>
</protein>